<dbReference type="Proteomes" id="UP000076502">
    <property type="component" value="Unassembled WGS sequence"/>
</dbReference>
<protein>
    <submittedName>
        <fullName evidence="2">Uncharacterized protein</fullName>
    </submittedName>
</protein>
<gene>
    <name evidence="2" type="ORF">WN55_09328</name>
</gene>
<dbReference type="EMBL" id="KQ434846">
    <property type="protein sequence ID" value="KZC08424.1"/>
    <property type="molecule type" value="Genomic_DNA"/>
</dbReference>
<organism evidence="2 3">
    <name type="scientific">Dufourea novaeangliae</name>
    <name type="common">Sweat bee</name>
    <dbReference type="NCBI Taxonomy" id="178035"/>
    <lineage>
        <taxon>Eukaryota</taxon>
        <taxon>Metazoa</taxon>
        <taxon>Ecdysozoa</taxon>
        <taxon>Arthropoda</taxon>
        <taxon>Hexapoda</taxon>
        <taxon>Insecta</taxon>
        <taxon>Pterygota</taxon>
        <taxon>Neoptera</taxon>
        <taxon>Endopterygota</taxon>
        <taxon>Hymenoptera</taxon>
        <taxon>Apocrita</taxon>
        <taxon>Aculeata</taxon>
        <taxon>Apoidea</taxon>
        <taxon>Anthophila</taxon>
        <taxon>Halictidae</taxon>
        <taxon>Rophitinae</taxon>
        <taxon>Dufourea</taxon>
    </lineage>
</organism>
<keyword evidence="3" id="KW-1185">Reference proteome</keyword>
<proteinExistence type="predicted"/>
<dbReference type="AlphaFoldDB" id="A0A154PAM2"/>
<sequence length="245" mass="26577">MSIVYVDEREHAARRSRNSLGGPLGVRNFTVKLGSSRMEVTGYSPPFTKTPLIHERTASEKANAINILPSKGDKTAGTADAAVRDKSSRIRNHPVDGTDLREKIYRPRFLSGRASGGGVEGTRPNEPGTADAGAEKRPRLSACRKTDDPLVLVLWQNRPPSTGASGQEEVGKWPGPLALSRARKRPLSVPRVPPPGYRYATPILLRFDGISRSGGGGDGHAIHPSIHTFSSVEFRGRRKHGFAME</sequence>
<feature type="region of interest" description="Disordered" evidence="1">
    <location>
        <begin position="111"/>
        <end position="140"/>
    </location>
</feature>
<name>A0A154PAM2_DUFNO</name>
<accession>A0A154PAM2</accession>
<evidence type="ECO:0000313" key="3">
    <source>
        <dbReference type="Proteomes" id="UP000076502"/>
    </source>
</evidence>
<reference evidence="2 3" key="1">
    <citation type="submission" date="2015-07" db="EMBL/GenBank/DDBJ databases">
        <title>The genome of Dufourea novaeangliae.</title>
        <authorList>
            <person name="Pan H."/>
            <person name="Kapheim K."/>
        </authorList>
    </citation>
    <scope>NUCLEOTIDE SEQUENCE [LARGE SCALE GENOMIC DNA]</scope>
    <source>
        <strain evidence="2">0120121106</strain>
        <tissue evidence="2">Whole body</tissue>
    </source>
</reference>
<evidence type="ECO:0000313" key="2">
    <source>
        <dbReference type="EMBL" id="KZC08424.1"/>
    </source>
</evidence>
<evidence type="ECO:0000256" key="1">
    <source>
        <dbReference type="SAM" id="MobiDB-lite"/>
    </source>
</evidence>